<proteinExistence type="predicted"/>
<feature type="domain" description="N-acetyltransferase" evidence="3">
    <location>
        <begin position="5"/>
        <end position="161"/>
    </location>
</feature>
<dbReference type="Proteomes" id="UP000271573">
    <property type="component" value="Chromosome"/>
</dbReference>
<dbReference type="InterPro" id="IPR050832">
    <property type="entry name" value="Bact_Acetyltransf"/>
</dbReference>
<keyword evidence="2" id="KW-0012">Acyltransferase</keyword>
<evidence type="ECO:0000259" key="3">
    <source>
        <dbReference type="PROSITE" id="PS51186"/>
    </source>
</evidence>
<dbReference type="SUPFAM" id="SSF55729">
    <property type="entry name" value="Acyl-CoA N-acyltransferases (Nat)"/>
    <property type="match status" value="1"/>
</dbReference>
<organism evidence="4 5">
    <name type="scientific">Nocardioides baekrokdamisoli</name>
    <dbReference type="NCBI Taxonomy" id="1804624"/>
    <lineage>
        <taxon>Bacteria</taxon>
        <taxon>Bacillati</taxon>
        <taxon>Actinomycetota</taxon>
        <taxon>Actinomycetes</taxon>
        <taxon>Propionibacteriales</taxon>
        <taxon>Nocardioidaceae</taxon>
        <taxon>Nocardioides</taxon>
    </lineage>
</organism>
<evidence type="ECO:0000313" key="5">
    <source>
        <dbReference type="Proteomes" id="UP000271573"/>
    </source>
</evidence>
<dbReference type="RefSeq" id="WP_231998854.1">
    <property type="nucleotide sequence ID" value="NZ_AP019307.1"/>
</dbReference>
<gene>
    <name evidence="4" type="ORF">Back2_12280</name>
</gene>
<dbReference type="PROSITE" id="PS51186">
    <property type="entry name" value="GNAT"/>
    <property type="match status" value="1"/>
</dbReference>
<protein>
    <submittedName>
        <fullName evidence="4">N-acetyltransferase</fullName>
    </submittedName>
</protein>
<dbReference type="PANTHER" id="PTHR43877">
    <property type="entry name" value="AMINOALKYLPHOSPHONATE N-ACETYLTRANSFERASE-RELATED-RELATED"/>
    <property type="match status" value="1"/>
</dbReference>
<sequence>MLAELEIREVAYTHGDAQALIARVQQVYVERYGGADDDTMDPSMFTPPAGAFFVGYLADAPVATGAWRAEGVERLGSDNTAEIKRMYVVPEAARQGHARTMLAHLESTAVAAGHEVMVLSTGSLQPEAIALYLSSGYVEVAPFGHYAEAELVRCFAKRLAM</sequence>
<dbReference type="InterPro" id="IPR016181">
    <property type="entry name" value="Acyl_CoA_acyltransferase"/>
</dbReference>
<dbReference type="KEGG" id="nbe:Back2_12280"/>
<evidence type="ECO:0000256" key="2">
    <source>
        <dbReference type="ARBA" id="ARBA00023315"/>
    </source>
</evidence>
<dbReference type="PANTHER" id="PTHR43877:SF2">
    <property type="entry name" value="AMINOALKYLPHOSPHONATE N-ACETYLTRANSFERASE-RELATED"/>
    <property type="match status" value="1"/>
</dbReference>
<dbReference type="GO" id="GO:0016747">
    <property type="term" value="F:acyltransferase activity, transferring groups other than amino-acyl groups"/>
    <property type="evidence" value="ECO:0007669"/>
    <property type="project" value="InterPro"/>
</dbReference>
<evidence type="ECO:0000256" key="1">
    <source>
        <dbReference type="ARBA" id="ARBA00022679"/>
    </source>
</evidence>
<reference evidence="4 5" key="1">
    <citation type="submission" date="2018-11" db="EMBL/GenBank/DDBJ databases">
        <title>Complete genome sequence of Nocardioides baekrokdamisoli strain KCTC 39748.</title>
        <authorList>
            <person name="Kang S.W."/>
            <person name="Lee K.C."/>
            <person name="Kim K.K."/>
            <person name="Kim J.S."/>
            <person name="Kim D.S."/>
            <person name="Ko S.H."/>
            <person name="Yang S.H."/>
            <person name="Shin Y.K."/>
            <person name="Lee J.S."/>
        </authorList>
    </citation>
    <scope>NUCLEOTIDE SEQUENCE [LARGE SCALE GENOMIC DNA]</scope>
    <source>
        <strain evidence="4 5">KCTC 39748</strain>
    </source>
</reference>
<dbReference type="AlphaFoldDB" id="A0A3G9ITI4"/>
<dbReference type="Gene3D" id="3.40.630.30">
    <property type="match status" value="1"/>
</dbReference>
<dbReference type="Pfam" id="PF00583">
    <property type="entry name" value="Acetyltransf_1"/>
    <property type="match status" value="1"/>
</dbReference>
<keyword evidence="5" id="KW-1185">Reference proteome</keyword>
<evidence type="ECO:0000313" key="4">
    <source>
        <dbReference type="EMBL" id="BBH16941.1"/>
    </source>
</evidence>
<dbReference type="InterPro" id="IPR000182">
    <property type="entry name" value="GNAT_dom"/>
</dbReference>
<keyword evidence="1 4" id="KW-0808">Transferase</keyword>
<name>A0A3G9ITI4_9ACTN</name>
<dbReference type="EMBL" id="AP019307">
    <property type="protein sequence ID" value="BBH16941.1"/>
    <property type="molecule type" value="Genomic_DNA"/>
</dbReference>
<accession>A0A3G9ITI4</accession>
<dbReference type="CDD" id="cd04301">
    <property type="entry name" value="NAT_SF"/>
    <property type="match status" value="1"/>
</dbReference>